<evidence type="ECO:0000256" key="3">
    <source>
        <dbReference type="ARBA" id="ARBA00023295"/>
    </source>
</evidence>
<proteinExistence type="inferred from homology"/>
<dbReference type="PANTHER" id="PTHR42812:SF12">
    <property type="entry name" value="BETA-XYLOSIDASE-RELATED"/>
    <property type="match status" value="1"/>
</dbReference>
<evidence type="ECO:0000256" key="6">
    <source>
        <dbReference type="RuleBase" id="RU361187"/>
    </source>
</evidence>
<dbReference type="AlphaFoldDB" id="A0A2T5IJ12"/>
<dbReference type="CDD" id="cd18617">
    <property type="entry name" value="GH43_XynB-like"/>
    <property type="match status" value="1"/>
</dbReference>
<sequence>MIENPILPGCYPDPSIVRVKDDFYLISSSFSFFPGIPIFHSKNLVNWEQIGNVLDRKSQLPLTYEMISGGIFAPTIRYHDGIFYVITTNVTMQGNNFIVTAKDPKGPWSEINVIHGADGIDPSLFFDDDGKAYYTGTTGFGEEPRIWCSEIDLETMKLVGERKLLWSGALKNAASPEGPHLYKKDGWYYLMISEGGTEHFHAITISRSKEVMGEYEGYKGNPILTHRHLGKNYPICNVGHGDLVELANGSWYMVMLGSRLMGGYHKILGRETFITPVIWEDGWPIVSYGTGKVEFTYPNPTDLPVGPKKTEEFFDDFNDEKIGLQWNYLGTPYEDFADIKDGHLRLKLLQKQVTPWELQGLSADMMERYQKSGKTKDCVSFIGKRQQHLKFEAITKMIFKPEQEETAGLVMLQNNAHQLRLEVFQNNAGNTCVRCITADSYVENKKLYYRESSHNAIEINNSLDNVLFLKIVSDETKYSFYAGADEKNMATVSENIDGSFLGSETAGGFVGAYIGMFGSGVSEPKNKQVLFDWFSYNPIH</sequence>
<feature type="domain" description="Beta-xylosidase C-terminal Concanavalin A-like" evidence="7">
    <location>
        <begin position="315"/>
        <end position="537"/>
    </location>
</feature>
<dbReference type="SUPFAM" id="SSF49899">
    <property type="entry name" value="Concanavalin A-like lectins/glucanases"/>
    <property type="match status" value="1"/>
</dbReference>
<dbReference type="InterPro" id="IPR051795">
    <property type="entry name" value="Glycosyl_Hydrlase_43"/>
</dbReference>
<evidence type="ECO:0000313" key="8">
    <source>
        <dbReference type="EMBL" id="PTQ83781.1"/>
    </source>
</evidence>
<feature type="active site" description="Proton acceptor" evidence="4">
    <location>
        <position position="13"/>
    </location>
</feature>
<dbReference type="EMBL" id="QAOM01000012">
    <property type="protein sequence ID" value="PTQ83781.1"/>
    <property type="molecule type" value="Genomic_DNA"/>
</dbReference>
<evidence type="ECO:0000256" key="1">
    <source>
        <dbReference type="ARBA" id="ARBA00009865"/>
    </source>
</evidence>
<dbReference type="Pfam" id="PF04616">
    <property type="entry name" value="Glyco_hydro_43"/>
    <property type="match status" value="1"/>
</dbReference>
<evidence type="ECO:0000256" key="4">
    <source>
        <dbReference type="PIRSR" id="PIRSR606710-1"/>
    </source>
</evidence>
<evidence type="ECO:0000313" key="9">
    <source>
        <dbReference type="Proteomes" id="UP000244161"/>
    </source>
</evidence>
<dbReference type="PANTHER" id="PTHR42812">
    <property type="entry name" value="BETA-XYLOSIDASE"/>
    <property type="match status" value="1"/>
</dbReference>
<dbReference type="GO" id="GO:0005975">
    <property type="term" value="P:carbohydrate metabolic process"/>
    <property type="evidence" value="ECO:0007669"/>
    <property type="project" value="InterPro"/>
</dbReference>
<feature type="site" description="Important for catalytic activity, responsible for pKa modulation of the active site Glu and correct orientation of both the proton donor and substrate" evidence="5">
    <location>
        <position position="121"/>
    </location>
</feature>
<evidence type="ECO:0000256" key="5">
    <source>
        <dbReference type="PIRSR" id="PIRSR606710-2"/>
    </source>
</evidence>
<organism evidence="8 9">
    <name type="scientific">Trichococcus patagoniensis</name>
    <dbReference type="NCBI Taxonomy" id="382641"/>
    <lineage>
        <taxon>Bacteria</taxon>
        <taxon>Bacillati</taxon>
        <taxon>Bacillota</taxon>
        <taxon>Bacilli</taxon>
        <taxon>Lactobacillales</taxon>
        <taxon>Carnobacteriaceae</taxon>
        <taxon>Trichococcus</taxon>
    </lineage>
</organism>
<name>A0A2T5IJ12_9LACT</name>
<keyword evidence="9" id="KW-1185">Reference proteome</keyword>
<comment type="similarity">
    <text evidence="1 6">Belongs to the glycosyl hydrolase 43 family.</text>
</comment>
<dbReference type="Gene3D" id="2.60.120.200">
    <property type="match status" value="1"/>
</dbReference>
<feature type="active site" description="Proton donor" evidence="4">
    <location>
        <position position="177"/>
    </location>
</feature>
<gene>
    <name evidence="8" type="ORF">C8U37_11250</name>
</gene>
<keyword evidence="3 6" id="KW-0326">Glycosidase</keyword>
<comment type="caution">
    <text evidence="8">The sequence shown here is derived from an EMBL/GenBank/DDBJ whole genome shotgun (WGS) entry which is preliminary data.</text>
</comment>
<dbReference type="GO" id="GO:0004553">
    <property type="term" value="F:hydrolase activity, hydrolyzing O-glycosyl compounds"/>
    <property type="evidence" value="ECO:0007669"/>
    <property type="project" value="InterPro"/>
</dbReference>
<dbReference type="InterPro" id="IPR006710">
    <property type="entry name" value="Glyco_hydro_43"/>
</dbReference>
<dbReference type="Pfam" id="PF17851">
    <property type="entry name" value="GH43_C2"/>
    <property type="match status" value="1"/>
</dbReference>
<dbReference type="InterPro" id="IPR023296">
    <property type="entry name" value="Glyco_hydro_beta-prop_sf"/>
</dbReference>
<evidence type="ECO:0000256" key="2">
    <source>
        <dbReference type="ARBA" id="ARBA00022801"/>
    </source>
</evidence>
<dbReference type="InterPro" id="IPR013320">
    <property type="entry name" value="ConA-like_dom_sf"/>
</dbReference>
<dbReference type="Proteomes" id="UP000244161">
    <property type="component" value="Unassembled WGS sequence"/>
</dbReference>
<protein>
    <submittedName>
        <fullName evidence="8">Alpha-N-arabinofuranosidase</fullName>
    </submittedName>
</protein>
<accession>A0A2T5IJ12</accession>
<dbReference type="InterPro" id="IPR041542">
    <property type="entry name" value="GH43_C2"/>
</dbReference>
<dbReference type="OrthoDB" id="9801455at2"/>
<dbReference type="Gene3D" id="2.115.10.20">
    <property type="entry name" value="Glycosyl hydrolase domain, family 43"/>
    <property type="match status" value="1"/>
</dbReference>
<reference evidence="8 9" key="1">
    <citation type="submission" date="2018-04" db="EMBL/GenBank/DDBJ databases">
        <title>Genomic Encyclopedia of Archaeal and Bacterial Type Strains, Phase II (KMG-II): from individual species to whole genera.</title>
        <authorList>
            <person name="Goeker M."/>
        </authorList>
    </citation>
    <scope>NUCLEOTIDE SEQUENCE [LARGE SCALE GENOMIC DNA]</scope>
    <source>
        <strain evidence="8 9">DSM 18806</strain>
    </source>
</reference>
<keyword evidence="2 6" id="KW-0378">Hydrolase</keyword>
<dbReference type="RefSeq" id="WP_108032985.1">
    <property type="nucleotide sequence ID" value="NZ_QAOM01000012.1"/>
</dbReference>
<evidence type="ECO:0000259" key="7">
    <source>
        <dbReference type="Pfam" id="PF17851"/>
    </source>
</evidence>
<dbReference type="SUPFAM" id="SSF75005">
    <property type="entry name" value="Arabinanase/levansucrase/invertase"/>
    <property type="match status" value="1"/>
</dbReference>